<gene>
    <name evidence="2" type="ORF">CIMG_13119</name>
</gene>
<evidence type="ECO:0000313" key="3">
    <source>
        <dbReference type="Proteomes" id="UP000001261"/>
    </source>
</evidence>
<protein>
    <submittedName>
        <fullName evidence="2">Uncharacterized protein</fullName>
    </submittedName>
</protein>
<proteinExistence type="predicted"/>
<dbReference type="EMBL" id="GG704912">
    <property type="protein sequence ID" value="KJF60676.1"/>
    <property type="molecule type" value="Genomic_DNA"/>
</dbReference>
<organism evidence="2 3">
    <name type="scientific">Coccidioides immitis (strain RS)</name>
    <name type="common">Valley fever fungus</name>
    <dbReference type="NCBI Taxonomy" id="246410"/>
    <lineage>
        <taxon>Eukaryota</taxon>
        <taxon>Fungi</taxon>
        <taxon>Dikarya</taxon>
        <taxon>Ascomycota</taxon>
        <taxon>Pezizomycotina</taxon>
        <taxon>Eurotiomycetes</taxon>
        <taxon>Eurotiomycetidae</taxon>
        <taxon>Onygenales</taxon>
        <taxon>Onygenaceae</taxon>
        <taxon>Coccidioides</taxon>
    </lineage>
</organism>
<accession>A0A0D8JUU0</accession>
<reference evidence="3" key="1">
    <citation type="journal article" date="2009" name="Genome Res.">
        <title>Comparative genomic analyses of the human fungal pathogens Coccidioides and their relatives.</title>
        <authorList>
            <person name="Sharpton T.J."/>
            <person name="Stajich J.E."/>
            <person name="Rounsley S.D."/>
            <person name="Gardner M.J."/>
            <person name="Wortman J.R."/>
            <person name="Jordar V.S."/>
            <person name="Maiti R."/>
            <person name="Kodira C.D."/>
            <person name="Neafsey D.E."/>
            <person name="Zeng Q."/>
            <person name="Hung C.-Y."/>
            <person name="McMahan C."/>
            <person name="Muszewska A."/>
            <person name="Grynberg M."/>
            <person name="Mandel M.A."/>
            <person name="Kellner E.M."/>
            <person name="Barker B.M."/>
            <person name="Galgiani J.N."/>
            <person name="Orbach M.J."/>
            <person name="Kirkland T.N."/>
            <person name="Cole G.T."/>
            <person name="Henn M.R."/>
            <person name="Birren B.W."/>
            <person name="Taylor J.W."/>
        </authorList>
    </citation>
    <scope>NUCLEOTIDE SEQUENCE [LARGE SCALE GENOMIC DNA]</scope>
    <source>
        <strain evidence="3">RS</strain>
    </source>
</reference>
<feature type="region of interest" description="Disordered" evidence="1">
    <location>
        <begin position="1"/>
        <end position="48"/>
    </location>
</feature>
<name>A0A0D8JUU0_COCIM</name>
<reference evidence="3" key="2">
    <citation type="journal article" date="2010" name="Genome Res.">
        <title>Population genomic sequencing of Coccidioides fungi reveals recent hybridization and transposon control.</title>
        <authorList>
            <person name="Neafsey D.E."/>
            <person name="Barker B.M."/>
            <person name="Sharpton T.J."/>
            <person name="Stajich J.E."/>
            <person name="Park D.J."/>
            <person name="Whiston E."/>
            <person name="Hung C.-Y."/>
            <person name="McMahan C."/>
            <person name="White J."/>
            <person name="Sykes S."/>
            <person name="Heiman D."/>
            <person name="Young S."/>
            <person name="Zeng Q."/>
            <person name="Abouelleil A."/>
            <person name="Aftuck L."/>
            <person name="Bessette D."/>
            <person name="Brown A."/>
            <person name="FitzGerald M."/>
            <person name="Lui A."/>
            <person name="Macdonald J.P."/>
            <person name="Priest M."/>
            <person name="Orbach M.J."/>
            <person name="Galgiani J.N."/>
            <person name="Kirkland T.N."/>
            <person name="Cole G.T."/>
            <person name="Birren B.W."/>
            <person name="Henn M.R."/>
            <person name="Taylor J.W."/>
            <person name="Rounsley S.D."/>
        </authorList>
    </citation>
    <scope>GENOME REANNOTATION</scope>
    <source>
        <strain evidence="3">RS</strain>
    </source>
</reference>
<keyword evidence="3" id="KW-1185">Reference proteome</keyword>
<dbReference type="GeneID" id="24164746"/>
<dbReference type="InParanoid" id="A0A0D8JUU0"/>
<dbReference type="VEuPathDB" id="FungiDB:CIMG_13119"/>
<evidence type="ECO:0000256" key="1">
    <source>
        <dbReference type="SAM" id="MobiDB-lite"/>
    </source>
</evidence>
<dbReference type="AlphaFoldDB" id="A0A0D8JUU0"/>
<dbReference type="RefSeq" id="XP_004445460.1">
    <property type="nucleotide sequence ID" value="XM_004445403.1"/>
</dbReference>
<dbReference type="Proteomes" id="UP000001261">
    <property type="component" value="Unassembled WGS sequence"/>
</dbReference>
<evidence type="ECO:0000313" key="2">
    <source>
        <dbReference type="EMBL" id="KJF60676.1"/>
    </source>
</evidence>
<sequence>MNETAACKSRMRKKPWGKALGERSSPGKRVTSRHMGTDVIPPVKEGTPKYSFSGETSFLARNASASRPIRVRTRITLIAQKGFSALGH</sequence>
<dbReference type="KEGG" id="cim:CIMG_13119"/>